<accession>A0ABY2WVT4</accession>
<protein>
    <submittedName>
        <fullName evidence="2">Uncharacterized protein</fullName>
    </submittedName>
</protein>
<comment type="caution">
    <text evidence="2">The sequence shown here is derived from an EMBL/GenBank/DDBJ whole genome shotgun (WGS) entry which is preliminary data.</text>
</comment>
<proteinExistence type="predicted"/>
<keyword evidence="1" id="KW-0472">Membrane</keyword>
<dbReference type="Proteomes" id="UP001193035">
    <property type="component" value="Unassembled WGS sequence"/>
</dbReference>
<name>A0ABY2WVT4_9RHOB</name>
<keyword evidence="1" id="KW-1133">Transmembrane helix</keyword>
<feature type="transmembrane region" description="Helical" evidence="1">
    <location>
        <begin position="130"/>
        <end position="148"/>
    </location>
</feature>
<organism evidence="2 3">
    <name type="scientific">Ruegeria sediminis</name>
    <dbReference type="NCBI Taxonomy" id="2583820"/>
    <lineage>
        <taxon>Bacteria</taxon>
        <taxon>Pseudomonadati</taxon>
        <taxon>Pseudomonadota</taxon>
        <taxon>Alphaproteobacteria</taxon>
        <taxon>Rhodobacterales</taxon>
        <taxon>Roseobacteraceae</taxon>
        <taxon>Ruegeria</taxon>
    </lineage>
</organism>
<gene>
    <name evidence="2" type="ORF">FGK63_12140</name>
</gene>
<dbReference type="EMBL" id="VCPD01000004">
    <property type="protein sequence ID" value="TMV06865.1"/>
    <property type="molecule type" value="Genomic_DNA"/>
</dbReference>
<keyword evidence="1" id="KW-0812">Transmembrane</keyword>
<evidence type="ECO:0000313" key="3">
    <source>
        <dbReference type="Proteomes" id="UP001193035"/>
    </source>
</evidence>
<reference evidence="2 3" key="1">
    <citation type="submission" date="2019-05" db="EMBL/GenBank/DDBJ databases">
        <title>Ruegeria sp. nov., isolated from tidal flat.</title>
        <authorList>
            <person name="Kim W."/>
        </authorList>
    </citation>
    <scope>NUCLEOTIDE SEQUENCE [LARGE SCALE GENOMIC DNA]</scope>
    <source>
        <strain evidence="2 3">CAU 1488</strain>
    </source>
</reference>
<evidence type="ECO:0000256" key="1">
    <source>
        <dbReference type="SAM" id="Phobius"/>
    </source>
</evidence>
<keyword evidence="3" id="KW-1185">Reference proteome</keyword>
<sequence>MELLRQSGIKQGGKKNKVALFRDVRTADALRAASPAIRRLFLNSGFGLNTYDSGVPAGYYPAEDEEARNQILRQLVGDMKNTRLRGEYCGDFELAGFLDHILTAKPLITPASMQVVEGKTDQAPSARRKALFRVGIGVGLAAIAFALIKCLADTFSD</sequence>
<evidence type="ECO:0000313" key="2">
    <source>
        <dbReference type="EMBL" id="TMV06865.1"/>
    </source>
</evidence>